<proteinExistence type="predicted"/>
<comment type="caution">
    <text evidence="2">The sequence shown here is derived from an EMBL/GenBank/DDBJ whole genome shotgun (WGS) entry which is preliminary data.</text>
</comment>
<dbReference type="EMBL" id="WTFF01000191">
    <property type="protein sequence ID" value="MBW5484774.1"/>
    <property type="molecule type" value="Genomic_DNA"/>
</dbReference>
<reference evidence="2 3" key="1">
    <citation type="submission" date="2019-12" db="EMBL/GenBank/DDBJ databases">
        <title>Genome sequence of Streptomyces bambusae.</title>
        <authorList>
            <person name="Bansal K."/>
            <person name="Choksket S."/>
            <person name="Korpole S."/>
            <person name="Patil P.B."/>
        </authorList>
    </citation>
    <scope>NUCLEOTIDE SEQUENCE [LARGE SCALE GENOMIC DNA]</scope>
    <source>
        <strain evidence="2 3">SK60</strain>
    </source>
</reference>
<dbReference type="Proteomes" id="UP000812013">
    <property type="component" value="Unassembled WGS sequence"/>
</dbReference>
<name>A0ABS6ZAI0_9ACTN</name>
<sequence length="105" mass="10875">MMCLRRPAAAALGGLTLVVALAGAAAAATGEFHWTGPSGKPYYAKDLPDGRCFDMEQEARGARNASNTAVVVYAQKKCKGTATTLAPGKAAPARAPFASFRFSPK</sequence>
<feature type="chain" id="PRO_5045839054" evidence="1">
    <location>
        <begin position="28"/>
        <end position="105"/>
    </location>
</feature>
<evidence type="ECO:0000313" key="3">
    <source>
        <dbReference type="Proteomes" id="UP000812013"/>
    </source>
</evidence>
<organism evidence="2 3">
    <name type="scientific">Streptomyces bambusae</name>
    <dbReference type="NCBI Taxonomy" id="1550616"/>
    <lineage>
        <taxon>Bacteria</taxon>
        <taxon>Bacillati</taxon>
        <taxon>Actinomycetota</taxon>
        <taxon>Actinomycetes</taxon>
        <taxon>Kitasatosporales</taxon>
        <taxon>Streptomycetaceae</taxon>
        <taxon>Streptomyces</taxon>
    </lineage>
</organism>
<keyword evidence="1" id="KW-0732">Signal</keyword>
<accession>A0ABS6ZAI0</accession>
<feature type="signal peptide" evidence="1">
    <location>
        <begin position="1"/>
        <end position="27"/>
    </location>
</feature>
<gene>
    <name evidence="2" type="ORF">GPJ59_23555</name>
</gene>
<evidence type="ECO:0000256" key="1">
    <source>
        <dbReference type="SAM" id="SignalP"/>
    </source>
</evidence>
<protein>
    <submittedName>
        <fullName evidence="2">Uncharacterized protein</fullName>
    </submittedName>
</protein>
<evidence type="ECO:0000313" key="2">
    <source>
        <dbReference type="EMBL" id="MBW5484774.1"/>
    </source>
</evidence>
<keyword evidence="3" id="KW-1185">Reference proteome</keyword>
<dbReference type="RefSeq" id="WP_219669536.1">
    <property type="nucleotide sequence ID" value="NZ_WTFF01000191.1"/>
</dbReference>